<dbReference type="AlphaFoldDB" id="A0A0D7B4I3"/>
<dbReference type="STRING" id="1314674.A0A0D7B4I3"/>
<gene>
    <name evidence="4" type="ORF">CYLTODRAFT_493135</name>
</gene>
<evidence type="ECO:0000256" key="3">
    <source>
        <dbReference type="ARBA" id="ARBA00023002"/>
    </source>
</evidence>
<keyword evidence="2" id="KW-0521">NADP</keyword>
<keyword evidence="3" id="KW-0560">Oxidoreductase</keyword>
<dbReference type="InterPro" id="IPR002347">
    <property type="entry name" value="SDR_fam"/>
</dbReference>
<proteinExistence type="inferred from homology"/>
<keyword evidence="5" id="KW-1185">Reference proteome</keyword>
<dbReference type="Gene3D" id="3.40.50.720">
    <property type="entry name" value="NAD(P)-binding Rossmann-like Domain"/>
    <property type="match status" value="1"/>
</dbReference>
<name>A0A0D7B4I3_9AGAR</name>
<reference evidence="4 5" key="1">
    <citation type="journal article" date="2015" name="Fungal Genet. Biol.">
        <title>Evolution of novel wood decay mechanisms in Agaricales revealed by the genome sequences of Fistulina hepatica and Cylindrobasidium torrendii.</title>
        <authorList>
            <person name="Floudas D."/>
            <person name="Held B.W."/>
            <person name="Riley R."/>
            <person name="Nagy L.G."/>
            <person name="Koehler G."/>
            <person name="Ransdell A.S."/>
            <person name="Younus H."/>
            <person name="Chow J."/>
            <person name="Chiniquy J."/>
            <person name="Lipzen A."/>
            <person name="Tritt A."/>
            <person name="Sun H."/>
            <person name="Haridas S."/>
            <person name="LaButti K."/>
            <person name="Ohm R.A."/>
            <person name="Kues U."/>
            <person name="Blanchette R.A."/>
            <person name="Grigoriev I.V."/>
            <person name="Minto R.E."/>
            <person name="Hibbett D.S."/>
        </authorList>
    </citation>
    <scope>NUCLEOTIDE SEQUENCE [LARGE SCALE GENOMIC DNA]</scope>
    <source>
        <strain evidence="4 5">FP15055 ss-10</strain>
    </source>
</reference>
<evidence type="ECO:0000313" key="5">
    <source>
        <dbReference type="Proteomes" id="UP000054007"/>
    </source>
</evidence>
<dbReference type="SUPFAM" id="SSF51735">
    <property type="entry name" value="NAD(P)-binding Rossmann-fold domains"/>
    <property type="match status" value="1"/>
</dbReference>
<evidence type="ECO:0000313" key="4">
    <source>
        <dbReference type="EMBL" id="KIY64426.1"/>
    </source>
</evidence>
<dbReference type="EMBL" id="KN880636">
    <property type="protein sequence ID" value="KIY64426.1"/>
    <property type="molecule type" value="Genomic_DNA"/>
</dbReference>
<evidence type="ECO:0000256" key="1">
    <source>
        <dbReference type="ARBA" id="ARBA00006484"/>
    </source>
</evidence>
<organism evidence="4 5">
    <name type="scientific">Cylindrobasidium torrendii FP15055 ss-10</name>
    <dbReference type="NCBI Taxonomy" id="1314674"/>
    <lineage>
        <taxon>Eukaryota</taxon>
        <taxon>Fungi</taxon>
        <taxon>Dikarya</taxon>
        <taxon>Basidiomycota</taxon>
        <taxon>Agaricomycotina</taxon>
        <taxon>Agaricomycetes</taxon>
        <taxon>Agaricomycetidae</taxon>
        <taxon>Agaricales</taxon>
        <taxon>Marasmiineae</taxon>
        <taxon>Physalacriaceae</taxon>
        <taxon>Cylindrobasidium</taxon>
    </lineage>
</organism>
<dbReference type="PANTHER" id="PTHR24320">
    <property type="entry name" value="RETINOL DEHYDROGENASE"/>
    <property type="match status" value="1"/>
</dbReference>
<dbReference type="OrthoDB" id="542013at2759"/>
<protein>
    <submittedName>
        <fullName evidence="4">Short-chain dehydrogenase</fullName>
    </submittedName>
</protein>
<comment type="similarity">
    <text evidence="1">Belongs to the short-chain dehydrogenases/reductases (SDR) family.</text>
</comment>
<dbReference type="PRINTS" id="PR00081">
    <property type="entry name" value="GDHRDH"/>
</dbReference>
<dbReference type="Proteomes" id="UP000054007">
    <property type="component" value="Unassembled WGS sequence"/>
</dbReference>
<dbReference type="InterPro" id="IPR036291">
    <property type="entry name" value="NAD(P)-bd_dom_sf"/>
</dbReference>
<dbReference type="PANTHER" id="PTHR24320:SF252">
    <property type="entry name" value="DEHYDROGENASE_REDUCTASE FAMILY PROTEIN, PUTATIVE (AFU_ORTHOLOGUE AFUA_3G08550)-RELATED"/>
    <property type="match status" value="1"/>
</dbReference>
<dbReference type="GO" id="GO:0016491">
    <property type="term" value="F:oxidoreductase activity"/>
    <property type="evidence" value="ECO:0007669"/>
    <property type="project" value="UniProtKB-KW"/>
</dbReference>
<accession>A0A0D7B4I3</accession>
<dbReference type="Pfam" id="PF00106">
    <property type="entry name" value="adh_short"/>
    <property type="match status" value="1"/>
</dbReference>
<evidence type="ECO:0000256" key="2">
    <source>
        <dbReference type="ARBA" id="ARBA00022857"/>
    </source>
</evidence>
<sequence>MRYGPLTYIKDQWTPRPPVQNADLSGEVVFVTGANTGLGYEAAKHFALMGATVIMGCRSKERGEAAVQRLLEETGLRYEAAQLSLVDLADFKSVSTCADGVQTDHSRLDILVLNAGLVSPKYVPSVDGLETVLQTNAIAQPLLALRLLPLMARTAKEHEKTARVVTVSSEGHYWCDVEELDDLLARPKGSIFDTLSDKDYCLATPNRLAKHRYHQTKLFNVLFTRALAKRLPAPCCITPVAIIPGHCRSSILQPIAEDGGTLVSWALRLFRFLMAYTTEEGSRQLVYGALGERGNDDAIHGQVTISSKNTEPSDFAISPQGQELEDRYWSELLDLLAKSDSKIPRILEEFGLREDKAVEIEKY</sequence>